<dbReference type="GO" id="GO:0005524">
    <property type="term" value="F:ATP binding"/>
    <property type="evidence" value="ECO:0007669"/>
    <property type="project" value="UniProtKB-KW"/>
</dbReference>
<evidence type="ECO:0000259" key="5">
    <source>
        <dbReference type="PROSITE" id="PS50893"/>
    </source>
</evidence>
<dbReference type="InterPro" id="IPR003593">
    <property type="entry name" value="AAA+_ATPase"/>
</dbReference>
<protein>
    <submittedName>
        <fullName evidence="6">ABC transporter ATP-binding protein</fullName>
    </submittedName>
</protein>
<dbReference type="PANTHER" id="PTHR46743">
    <property type="entry name" value="TEICHOIC ACIDS EXPORT ATP-BINDING PROTEIN TAGH"/>
    <property type="match status" value="1"/>
</dbReference>
<gene>
    <name evidence="6" type="ORF">OM076_31090</name>
</gene>
<evidence type="ECO:0000256" key="4">
    <source>
        <dbReference type="ARBA" id="ARBA00022840"/>
    </source>
</evidence>
<organism evidence="6 7">
    <name type="scientific">Solirubrobacter ginsenosidimutans</name>
    <dbReference type="NCBI Taxonomy" id="490573"/>
    <lineage>
        <taxon>Bacteria</taxon>
        <taxon>Bacillati</taxon>
        <taxon>Actinomycetota</taxon>
        <taxon>Thermoleophilia</taxon>
        <taxon>Solirubrobacterales</taxon>
        <taxon>Solirubrobacteraceae</taxon>
        <taxon>Solirubrobacter</taxon>
    </lineage>
</organism>
<reference evidence="6" key="1">
    <citation type="submission" date="2022-10" db="EMBL/GenBank/DDBJ databases">
        <title>The WGS of Solirubrobacter ginsenosidimutans DSM 21036.</title>
        <authorList>
            <person name="Jiang Z."/>
        </authorList>
    </citation>
    <scope>NUCLEOTIDE SEQUENCE</scope>
    <source>
        <strain evidence="6">DSM 21036</strain>
    </source>
</reference>
<evidence type="ECO:0000256" key="3">
    <source>
        <dbReference type="ARBA" id="ARBA00022741"/>
    </source>
</evidence>
<evidence type="ECO:0000256" key="2">
    <source>
        <dbReference type="ARBA" id="ARBA00022448"/>
    </source>
</evidence>
<name>A0A9X3MXT9_9ACTN</name>
<dbReference type="Gene3D" id="3.40.50.300">
    <property type="entry name" value="P-loop containing nucleotide triphosphate hydrolases"/>
    <property type="match status" value="1"/>
</dbReference>
<dbReference type="Proteomes" id="UP001149140">
    <property type="component" value="Unassembled WGS sequence"/>
</dbReference>
<dbReference type="InterPro" id="IPR050683">
    <property type="entry name" value="Bact_Polysacc_Export_ATP-bd"/>
</dbReference>
<dbReference type="PANTHER" id="PTHR46743:SF2">
    <property type="entry name" value="TEICHOIC ACIDS EXPORT ATP-BINDING PROTEIN TAGH"/>
    <property type="match status" value="1"/>
</dbReference>
<dbReference type="InterPro" id="IPR003439">
    <property type="entry name" value="ABC_transporter-like_ATP-bd"/>
</dbReference>
<dbReference type="RefSeq" id="WP_270044005.1">
    <property type="nucleotide sequence ID" value="NZ_JAPDOD010000037.1"/>
</dbReference>
<dbReference type="GO" id="GO:0140359">
    <property type="term" value="F:ABC-type transporter activity"/>
    <property type="evidence" value="ECO:0007669"/>
    <property type="project" value="InterPro"/>
</dbReference>
<dbReference type="EMBL" id="JAPDOD010000037">
    <property type="protein sequence ID" value="MDA0164755.1"/>
    <property type="molecule type" value="Genomic_DNA"/>
</dbReference>
<evidence type="ECO:0000313" key="6">
    <source>
        <dbReference type="EMBL" id="MDA0164755.1"/>
    </source>
</evidence>
<dbReference type="SMART" id="SM00382">
    <property type="entry name" value="AAA"/>
    <property type="match status" value="1"/>
</dbReference>
<dbReference type="InterPro" id="IPR015860">
    <property type="entry name" value="ABC_transpr_TagH-like"/>
</dbReference>
<evidence type="ECO:0000313" key="7">
    <source>
        <dbReference type="Proteomes" id="UP001149140"/>
    </source>
</evidence>
<accession>A0A9X3MXT9</accession>
<comment type="similarity">
    <text evidence="1">Belongs to the ABC transporter superfamily.</text>
</comment>
<dbReference type="GO" id="GO:0016887">
    <property type="term" value="F:ATP hydrolysis activity"/>
    <property type="evidence" value="ECO:0007669"/>
    <property type="project" value="InterPro"/>
</dbReference>
<dbReference type="AlphaFoldDB" id="A0A9X3MXT9"/>
<evidence type="ECO:0000256" key="1">
    <source>
        <dbReference type="ARBA" id="ARBA00005417"/>
    </source>
</evidence>
<proteinExistence type="inferred from homology"/>
<dbReference type="SUPFAM" id="SSF52540">
    <property type="entry name" value="P-loop containing nucleoside triphosphate hydrolases"/>
    <property type="match status" value="1"/>
</dbReference>
<keyword evidence="7" id="KW-1185">Reference proteome</keyword>
<dbReference type="Pfam" id="PF00005">
    <property type="entry name" value="ABC_tran"/>
    <property type="match status" value="1"/>
</dbReference>
<dbReference type="GO" id="GO:0016020">
    <property type="term" value="C:membrane"/>
    <property type="evidence" value="ECO:0007669"/>
    <property type="project" value="InterPro"/>
</dbReference>
<dbReference type="CDD" id="cd03220">
    <property type="entry name" value="ABC_KpsT_Wzt"/>
    <property type="match status" value="1"/>
</dbReference>
<keyword evidence="4 6" id="KW-0067">ATP-binding</keyword>
<comment type="caution">
    <text evidence="6">The sequence shown here is derived from an EMBL/GenBank/DDBJ whole genome shotgun (WGS) entry which is preliminary data.</text>
</comment>
<feature type="domain" description="ABC transporter" evidence="5">
    <location>
        <begin position="33"/>
        <end position="259"/>
    </location>
</feature>
<keyword evidence="3" id="KW-0547">Nucleotide-binding</keyword>
<dbReference type="PROSITE" id="PS50893">
    <property type="entry name" value="ABC_TRANSPORTER_2"/>
    <property type="match status" value="1"/>
</dbReference>
<sequence length="263" mass="28976">MSSETPVLDEVSAVRARGLSKSYELGELASLKRTLRSITRLGRAQPPVERFHALRDVSFDIARGEAFTILGHNGSGKTTMMSILAAITPPSDGWLDVRGRVVPVLSVGSSFHPDLTGEENAVLFGTILGLDGDEIAEAMPGIAEFAEMDADHMETPVKRFSEGMKARLTFATALRFPADVYIFDEVLTFADDHFKATCVDEMRRLVREGRTVIFVSHELDLVRDICTRGLWLDRGEVRLLGEIEEVAGEYAAARARHERAIAT</sequence>
<dbReference type="InterPro" id="IPR027417">
    <property type="entry name" value="P-loop_NTPase"/>
</dbReference>
<keyword evidence="2" id="KW-0813">Transport</keyword>